<dbReference type="STRING" id="1328313.DS2_07563"/>
<evidence type="ECO:0000313" key="1">
    <source>
        <dbReference type="EMBL" id="EWH10672.1"/>
    </source>
</evidence>
<dbReference type="RefSeq" id="WP_035014083.1">
    <property type="nucleotide sequence ID" value="NZ_ARZY01000010.1"/>
</dbReference>
<reference evidence="1 2" key="1">
    <citation type="journal article" date="2014" name="Genome Announc.">
        <title>Draft Genome Sequence of the Agar-Degrading Bacterium Catenovulum sp. Strain DS-2, Isolated from Intestines of Haliotis diversicolor.</title>
        <authorList>
            <person name="Shan D."/>
            <person name="Li X."/>
            <person name="Gu Z."/>
            <person name="Wei G."/>
            <person name="Gao Z."/>
            <person name="Shao Z."/>
        </authorList>
    </citation>
    <scope>NUCLEOTIDE SEQUENCE [LARGE SCALE GENOMIC DNA]</scope>
    <source>
        <strain evidence="1 2">DS-2</strain>
    </source>
</reference>
<proteinExistence type="predicted"/>
<protein>
    <submittedName>
        <fullName evidence="1">Uncharacterized protein</fullName>
    </submittedName>
</protein>
<keyword evidence="2" id="KW-1185">Reference proteome</keyword>
<evidence type="ECO:0000313" key="2">
    <source>
        <dbReference type="Proteomes" id="UP000019276"/>
    </source>
</evidence>
<dbReference type="EMBL" id="ARZY01000010">
    <property type="protein sequence ID" value="EWH10672.1"/>
    <property type="molecule type" value="Genomic_DNA"/>
</dbReference>
<organism evidence="1 2">
    <name type="scientific">Catenovulum agarivorans DS-2</name>
    <dbReference type="NCBI Taxonomy" id="1328313"/>
    <lineage>
        <taxon>Bacteria</taxon>
        <taxon>Pseudomonadati</taxon>
        <taxon>Pseudomonadota</taxon>
        <taxon>Gammaproteobacteria</taxon>
        <taxon>Alteromonadales</taxon>
        <taxon>Alteromonadaceae</taxon>
        <taxon>Catenovulum</taxon>
    </lineage>
</organism>
<comment type="caution">
    <text evidence="1">The sequence shown here is derived from an EMBL/GenBank/DDBJ whole genome shotgun (WGS) entry which is preliminary data.</text>
</comment>
<name>W7QNX3_9ALTE</name>
<gene>
    <name evidence="1" type="ORF">DS2_07563</name>
</gene>
<accession>W7QNX3</accession>
<dbReference type="OrthoDB" id="9878110at2"/>
<sequence>MTDHIKVNDWVDALEGIAQVIEIKKIYKEEYPLSSLPPRECEVGELLNTIIIHKILCNFEGKIRKRNHVLHCSTEVCTPLCNESKGVLNELKRTKRQELEKFKIISQTKDFSNYVNTWIRVKGDDVQQVIDFINRDFEASIFKFSDVIDALKSEFNYEESWHFFANEAENTKQIVLKLNNTNYRFEGKKAVFTSVQALVL</sequence>
<dbReference type="Proteomes" id="UP000019276">
    <property type="component" value="Unassembled WGS sequence"/>
</dbReference>
<dbReference type="AlphaFoldDB" id="W7QNX3"/>